<dbReference type="GO" id="GO:0003677">
    <property type="term" value="F:DNA binding"/>
    <property type="evidence" value="ECO:0007669"/>
    <property type="project" value="UniProtKB-KW"/>
</dbReference>
<evidence type="ECO:0000313" key="4">
    <source>
        <dbReference type="Proteomes" id="UP000199163"/>
    </source>
</evidence>
<dbReference type="EMBL" id="FNDK01000023">
    <property type="protein sequence ID" value="SDI14243.1"/>
    <property type="molecule type" value="Genomic_DNA"/>
</dbReference>
<keyword evidence="1" id="KW-0238">DNA-binding</keyword>
<reference evidence="3 4" key="1">
    <citation type="submission" date="2016-10" db="EMBL/GenBank/DDBJ databases">
        <authorList>
            <person name="de Groot N.N."/>
        </authorList>
    </citation>
    <scope>NUCLEOTIDE SEQUENCE [LARGE SCALE GENOMIC DNA]</scope>
    <source>
        <strain evidence="3 4">DSM 21632</strain>
    </source>
</reference>
<proteinExistence type="predicted"/>
<dbReference type="STRING" id="568899.SAMN05192534_1233"/>
<sequence>MNRLKHIREQRDMTQSELAKRLGISVTHLNKVENHKRPLTIRLAVCISEELDCKVKDLFF</sequence>
<dbReference type="Pfam" id="PF01381">
    <property type="entry name" value="HTH_3"/>
    <property type="match status" value="1"/>
</dbReference>
<evidence type="ECO:0000259" key="2">
    <source>
        <dbReference type="PROSITE" id="PS50943"/>
    </source>
</evidence>
<dbReference type="PANTHER" id="PTHR46797:SF1">
    <property type="entry name" value="METHYLPHOSPHONATE SYNTHASE"/>
    <property type="match status" value="1"/>
</dbReference>
<dbReference type="OrthoDB" id="6386941at2"/>
<dbReference type="SUPFAM" id="SSF47413">
    <property type="entry name" value="lambda repressor-like DNA-binding domains"/>
    <property type="match status" value="1"/>
</dbReference>
<dbReference type="InterPro" id="IPR001387">
    <property type="entry name" value="Cro/C1-type_HTH"/>
</dbReference>
<evidence type="ECO:0000256" key="1">
    <source>
        <dbReference type="ARBA" id="ARBA00023125"/>
    </source>
</evidence>
<protein>
    <recommendedName>
        <fullName evidence="2">HTH cro/C1-type domain-containing protein</fullName>
    </recommendedName>
</protein>
<feature type="domain" description="HTH cro/C1-type" evidence="2">
    <location>
        <begin position="4"/>
        <end position="58"/>
    </location>
</feature>
<dbReference type="Gene3D" id="1.10.260.40">
    <property type="entry name" value="lambda repressor-like DNA-binding domains"/>
    <property type="match status" value="1"/>
</dbReference>
<dbReference type="InterPro" id="IPR050807">
    <property type="entry name" value="TransReg_Diox_bact_type"/>
</dbReference>
<gene>
    <name evidence="3" type="ORF">SAMN05192534_1233</name>
</gene>
<dbReference type="Proteomes" id="UP000199163">
    <property type="component" value="Unassembled WGS sequence"/>
</dbReference>
<dbReference type="AlphaFoldDB" id="A0A1G8I5Q4"/>
<dbReference type="CDD" id="cd00093">
    <property type="entry name" value="HTH_XRE"/>
    <property type="match status" value="1"/>
</dbReference>
<accession>A0A1G8I5Q4</accession>
<evidence type="ECO:0000313" key="3">
    <source>
        <dbReference type="EMBL" id="SDI14243.1"/>
    </source>
</evidence>
<organism evidence="3 4">
    <name type="scientific">Alteribacillus persepolensis</name>
    <dbReference type="NCBI Taxonomy" id="568899"/>
    <lineage>
        <taxon>Bacteria</taxon>
        <taxon>Bacillati</taxon>
        <taxon>Bacillota</taxon>
        <taxon>Bacilli</taxon>
        <taxon>Bacillales</taxon>
        <taxon>Bacillaceae</taxon>
        <taxon>Alteribacillus</taxon>
    </lineage>
</organism>
<dbReference type="GO" id="GO:0005829">
    <property type="term" value="C:cytosol"/>
    <property type="evidence" value="ECO:0007669"/>
    <property type="project" value="TreeGrafter"/>
</dbReference>
<keyword evidence="4" id="KW-1185">Reference proteome</keyword>
<dbReference type="PROSITE" id="PS50943">
    <property type="entry name" value="HTH_CROC1"/>
    <property type="match status" value="1"/>
</dbReference>
<dbReference type="PANTHER" id="PTHR46797">
    <property type="entry name" value="HTH-TYPE TRANSCRIPTIONAL REGULATOR"/>
    <property type="match status" value="1"/>
</dbReference>
<dbReference type="SMART" id="SM00530">
    <property type="entry name" value="HTH_XRE"/>
    <property type="match status" value="1"/>
</dbReference>
<dbReference type="GO" id="GO:0003700">
    <property type="term" value="F:DNA-binding transcription factor activity"/>
    <property type="evidence" value="ECO:0007669"/>
    <property type="project" value="TreeGrafter"/>
</dbReference>
<name>A0A1G8I5Q4_9BACI</name>
<dbReference type="InterPro" id="IPR010982">
    <property type="entry name" value="Lambda_DNA-bd_dom_sf"/>
</dbReference>
<dbReference type="RefSeq" id="WP_091275518.1">
    <property type="nucleotide sequence ID" value="NZ_FNDK01000023.1"/>
</dbReference>